<feature type="domain" description="Lantibiotic biosynthesis protein dehydration" evidence="2">
    <location>
        <begin position="220"/>
        <end position="599"/>
    </location>
</feature>
<sequence length="1113" mass="120728">MTSSTSRTTVDAQAWQASTLTWARACYLDEREAGEAIGAQSSTWRITNWIDLLGPAEEAVESALAVLGTDGERLRALVGSKPADHGATPDWVIELDHALTAEEPRDPEAQAVLVPEEALGLQRGIARLIRSRQRELFLGVARLCSDGANGDARLADLPTILATDWPAEELAGAFARTMVLELNVARVEERLVGDTQQKRFTDFLRMLGDDEFQRALWDEYPVLLRFADDCLRGWVTARLEFARHLVEDLQELDALAAGGGGRLGTVRQVEFGAGDRHRGGRTVCIVDFTEHRLVYKPRSLAVDESWRGVVNWFNAQRLDHELIAPAVISREDHGWVDFVTVEPCEDEAQAAAFYWRMGALLALMHATCTNDVHLENLLAHGEHPVLVDLESVFHGALPVGQERQWADPADKLLREGVMAVGLLPDKLVVRTEAGVRSFEISAVGAEEKQMSLLPIPTPEDTGTDTMRFVEQYLPMDNKADNRARIGDALADPTRFADSMAAGFIASYRAILSARDEWLAEGGLLAGFADAPLRHIPRATMVYARLLQTSLHPDFLRDALDRDRVLARLAIGADGSGSWERLVASEVEDLRHGDIPFFTSRPNTRDVWNSRGEVIADYLADRPIDIVRSRVAGLSEADLAAQTRLIRRSFETLQVSEATEEVFTPVALADRSISTPEAITSARALARTIEDEAVRHDRQIGWTVLNFIQEKLWRVGNAPLNMYSGTVGISMFLSTLAAVDSDEQTTAFATAAAESVAGQTVELVEQTRRDLERNSLLRDQLERSADSGVFGTAGSLVYYLSHAAVLHDRPELTEAAESALDLLRRHVAHDTTYDLIGGNAGAVLAALALHATSPGSDALAVAEEAGRRLIDSAVDAADGIGWPTQHGPQPLAGMSHGASGIAYALARLHAVAPRDEYPELIAGVLRYERSLLDQEKGNWPDLRSPEAGGAEGPVLAWCHGAPGVGFARLGMLGVPGLFESAALAPLHDLAREDLAIATHTTEAVMFSSAVSLSRLGNSCVCHGELGNLEFLQAAARLRGDTDAEERYLRAVAALCSTAEREGWSTGELSAEALPGLMYGRSGIGYSLLRMTMPSLVPSLLLLAPPAVGGGVTAR</sequence>
<dbReference type="InterPro" id="IPR012341">
    <property type="entry name" value="6hp_glycosidase-like_sf"/>
</dbReference>
<protein>
    <submittedName>
        <fullName evidence="3">Type 2 lantibiotic biosynthesis protein LanM</fullName>
    </submittedName>
</protein>
<dbReference type="SUPFAM" id="SSF158745">
    <property type="entry name" value="LanC-like"/>
    <property type="match status" value="1"/>
</dbReference>
<dbReference type="InterPro" id="IPR007822">
    <property type="entry name" value="LANC-like"/>
</dbReference>
<evidence type="ECO:0000256" key="1">
    <source>
        <dbReference type="PIRSR" id="PIRSR607822-1"/>
    </source>
</evidence>
<dbReference type="NCBIfam" id="TIGR03897">
    <property type="entry name" value="lanti_2_LanM"/>
    <property type="match status" value="1"/>
</dbReference>
<dbReference type="GO" id="GO:0005975">
    <property type="term" value="P:carbohydrate metabolic process"/>
    <property type="evidence" value="ECO:0007669"/>
    <property type="project" value="InterPro"/>
</dbReference>
<dbReference type="Pfam" id="PF05147">
    <property type="entry name" value="LANC_like"/>
    <property type="match status" value="1"/>
</dbReference>
<dbReference type="SMART" id="SM01260">
    <property type="entry name" value="LANC_like"/>
    <property type="match status" value="1"/>
</dbReference>
<dbReference type="CDD" id="cd04792">
    <property type="entry name" value="LanM-like"/>
    <property type="match status" value="1"/>
</dbReference>
<evidence type="ECO:0000313" key="4">
    <source>
        <dbReference type="Proteomes" id="UP000185511"/>
    </source>
</evidence>
<dbReference type="GO" id="GO:0031179">
    <property type="term" value="P:peptide modification"/>
    <property type="evidence" value="ECO:0007669"/>
    <property type="project" value="InterPro"/>
</dbReference>
<gene>
    <name evidence="3" type="ORF">UA74_09445</name>
</gene>
<feature type="binding site" evidence="1">
    <location>
        <position position="957"/>
    </location>
    <ligand>
        <name>Zn(2+)</name>
        <dbReference type="ChEBI" id="CHEBI:29105"/>
    </ligand>
</feature>
<dbReference type="AlphaFoldDB" id="A0AAC9LC27"/>
<dbReference type="InterPro" id="IPR017146">
    <property type="entry name" value="Lanti_2_LanM"/>
</dbReference>
<dbReference type="Pfam" id="PF13575">
    <property type="entry name" value="DUF4135"/>
    <property type="match status" value="1"/>
</dbReference>
<proteinExistence type="predicted"/>
<accession>A0AAC9LC27</accession>
<dbReference type="EMBL" id="CP016076">
    <property type="protein sequence ID" value="APU13952.1"/>
    <property type="molecule type" value="Genomic_DNA"/>
</dbReference>
<dbReference type="GO" id="GO:0046872">
    <property type="term" value="F:metal ion binding"/>
    <property type="evidence" value="ECO:0007669"/>
    <property type="project" value="UniProtKB-KW"/>
</dbReference>
<dbReference type="Proteomes" id="UP000185511">
    <property type="component" value="Chromosome"/>
</dbReference>
<keyword evidence="1" id="KW-0479">Metal-binding</keyword>
<reference evidence="4" key="1">
    <citation type="submission" date="2016-06" db="EMBL/GenBank/DDBJ databases">
        <title>Complete genome sequence of Actinoalloteichus fjordicus DSM 46855 (=ADI127-17), type strain of the new species Actinoalloteichus fjordicus.</title>
        <authorList>
            <person name="Ruckert C."/>
            <person name="Nouioui I."/>
            <person name="Willmese J."/>
            <person name="van Wezel G."/>
            <person name="Klenk H.-P."/>
            <person name="Kalinowski J."/>
            <person name="Zotchev S.B."/>
        </authorList>
    </citation>
    <scope>NUCLEOTIDE SEQUENCE [LARGE SCALE GENOMIC DNA]</scope>
    <source>
        <strain evidence="4">ADI127-7</strain>
    </source>
</reference>
<dbReference type="RefSeq" id="WP_083683059.1">
    <property type="nucleotide sequence ID" value="NZ_CP016076.1"/>
</dbReference>
<evidence type="ECO:0000313" key="3">
    <source>
        <dbReference type="EMBL" id="APU13952.1"/>
    </source>
</evidence>
<dbReference type="PANTHER" id="PTHR12736:SF7">
    <property type="entry name" value="LANC-LIKE PROTEIN 3"/>
    <property type="match status" value="1"/>
</dbReference>
<dbReference type="PANTHER" id="PTHR12736">
    <property type="entry name" value="LANC-LIKE PROTEIN"/>
    <property type="match status" value="1"/>
</dbReference>
<dbReference type="PRINTS" id="PR01950">
    <property type="entry name" value="LANCSUPER"/>
</dbReference>
<name>A0AAC9LC27_9PSEU</name>
<keyword evidence="1" id="KW-0862">Zinc</keyword>
<dbReference type="KEGG" id="acad:UA74_09445"/>
<evidence type="ECO:0000259" key="2">
    <source>
        <dbReference type="Pfam" id="PF13575"/>
    </source>
</evidence>
<dbReference type="PIRSF" id="PIRSF037228">
    <property type="entry name" value="Lant_mod_RumM"/>
    <property type="match status" value="1"/>
</dbReference>
<organism evidence="3 4">
    <name type="scientific">Actinoalloteichus fjordicus</name>
    <dbReference type="NCBI Taxonomy" id="1612552"/>
    <lineage>
        <taxon>Bacteria</taxon>
        <taxon>Bacillati</taxon>
        <taxon>Actinomycetota</taxon>
        <taxon>Actinomycetes</taxon>
        <taxon>Pseudonocardiales</taxon>
        <taxon>Pseudonocardiaceae</taxon>
        <taxon>Actinoalloteichus</taxon>
    </lineage>
</organism>
<dbReference type="InterPro" id="IPR025410">
    <property type="entry name" value="Lant_dehyd"/>
</dbReference>
<keyword evidence="4" id="KW-1185">Reference proteome</keyword>
<dbReference type="Gene3D" id="1.50.10.10">
    <property type="match status" value="1"/>
</dbReference>
<dbReference type="GO" id="GO:0005886">
    <property type="term" value="C:plasma membrane"/>
    <property type="evidence" value="ECO:0007669"/>
    <property type="project" value="TreeGrafter"/>
</dbReference>